<dbReference type="GO" id="GO:0007018">
    <property type="term" value="P:microtubule-based movement"/>
    <property type="evidence" value="ECO:0007669"/>
    <property type="project" value="InterPro"/>
</dbReference>
<dbReference type="GO" id="GO:0003777">
    <property type="term" value="F:microtubule motor activity"/>
    <property type="evidence" value="ECO:0007669"/>
    <property type="project" value="InterPro"/>
</dbReference>
<keyword evidence="1" id="KW-0547">Nucleotide-binding</keyword>
<comment type="caution">
    <text evidence="5">The sequence shown here is derived from an EMBL/GenBank/DDBJ whole genome shotgun (WGS) entry which is preliminary data.</text>
</comment>
<evidence type="ECO:0000259" key="4">
    <source>
        <dbReference type="PROSITE" id="PS50067"/>
    </source>
</evidence>
<sequence>LRICAMVSGDDVATGDITVPAPNQIHLAGAVKPHSKNAFENVFGPDITQEKICSNVLPELVQGVFSGQDTTLIALGAKSRG</sequence>
<dbReference type="EMBL" id="WIXE01000404">
    <property type="protein sequence ID" value="KAK5986626.1"/>
    <property type="molecule type" value="Genomic_DNA"/>
</dbReference>
<feature type="domain" description="Kinesin motor" evidence="4">
    <location>
        <begin position="1"/>
        <end position="81"/>
    </location>
</feature>
<protein>
    <submittedName>
        <fullName evidence="5">Kinesin motor domain-containing protein</fullName>
    </submittedName>
</protein>
<evidence type="ECO:0000313" key="5">
    <source>
        <dbReference type="EMBL" id="KAK5986626.1"/>
    </source>
</evidence>
<dbReference type="InterPro" id="IPR027417">
    <property type="entry name" value="P-loop_NTPase"/>
</dbReference>
<evidence type="ECO:0000313" key="6">
    <source>
        <dbReference type="Proteomes" id="UP001331761"/>
    </source>
</evidence>
<keyword evidence="6" id="KW-1185">Reference proteome</keyword>
<feature type="non-terminal residue" evidence="5">
    <location>
        <position position="1"/>
    </location>
</feature>
<dbReference type="Gene3D" id="3.40.850.10">
    <property type="entry name" value="Kinesin motor domain"/>
    <property type="match status" value="1"/>
</dbReference>
<evidence type="ECO:0000256" key="2">
    <source>
        <dbReference type="ARBA" id="ARBA00022840"/>
    </source>
</evidence>
<dbReference type="InterPro" id="IPR036961">
    <property type="entry name" value="Kinesin_motor_dom_sf"/>
</dbReference>
<organism evidence="5 6">
    <name type="scientific">Trichostrongylus colubriformis</name>
    <name type="common">Black scour worm</name>
    <dbReference type="NCBI Taxonomy" id="6319"/>
    <lineage>
        <taxon>Eukaryota</taxon>
        <taxon>Metazoa</taxon>
        <taxon>Ecdysozoa</taxon>
        <taxon>Nematoda</taxon>
        <taxon>Chromadorea</taxon>
        <taxon>Rhabditida</taxon>
        <taxon>Rhabditina</taxon>
        <taxon>Rhabditomorpha</taxon>
        <taxon>Strongyloidea</taxon>
        <taxon>Trichostrongylidae</taxon>
        <taxon>Trichostrongylus</taxon>
    </lineage>
</organism>
<dbReference type="AlphaFoldDB" id="A0AAN8IUP2"/>
<dbReference type="GO" id="GO:0005524">
    <property type="term" value="F:ATP binding"/>
    <property type="evidence" value="ECO:0007669"/>
    <property type="project" value="UniProtKB-KW"/>
</dbReference>
<dbReference type="GO" id="GO:0008017">
    <property type="term" value="F:microtubule binding"/>
    <property type="evidence" value="ECO:0007669"/>
    <property type="project" value="InterPro"/>
</dbReference>
<dbReference type="Proteomes" id="UP001331761">
    <property type="component" value="Unassembled WGS sequence"/>
</dbReference>
<accession>A0AAN8IUP2</accession>
<keyword evidence="2" id="KW-0067">ATP-binding</keyword>
<evidence type="ECO:0000256" key="1">
    <source>
        <dbReference type="ARBA" id="ARBA00022741"/>
    </source>
</evidence>
<gene>
    <name evidence="5" type="ORF">GCK32_021189</name>
</gene>
<comment type="caution">
    <text evidence="3">Lacks conserved residue(s) required for the propagation of feature annotation.</text>
</comment>
<dbReference type="SUPFAM" id="SSF52540">
    <property type="entry name" value="P-loop containing nucleoside triphosphate hydrolases"/>
    <property type="match status" value="1"/>
</dbReference>
<name>A0AAN8IUP2_TRICO</name>
<comment type="similarity">
    <text evidence="3">Belongs to the TRAFAC class myosin-kinesin ATPase superfamily. Kinesin family.</text>
</comment>
<proteinExistence type="inferred from homology"/>
<dbReference type="InterPro" id="IPR001752">
    <property type="entry name" value="Kinesin_motor_dom"/>
</dbReference>
<evidence type="ECO:0000256" key="3">
    <source>
        <dbReference type="PROSITE-ProRule" id="PRU00283"/>
    </source>
</evidence>
<dbReference type="PROSITE" id="PS50067">
    <property type="entry name" value="KINESIN_MOTOR_2"/>
    <property type="match status" value="1"/>
</dbReference>
<reference evidence="5 6" key="1">
    <citation type="submission" date="2019-10" db="EMBL/GenBank/DDBJ databases">
        <title>Assembly and Annotation for the nematode Trichostrongylus colubriformis.</title>
        <authorList>
            <person name="Martin J."/>
        </authorList>
    </citation>
    <scope>NUCLEOTIDE SEQUENCE [LARGE SCALE GENOMIC DNA]</scope>
    <source>
        <strain evidence="5">G859</strain>
        <tissue evidence="5">Whole worm</tissue>
    </source>
</reference>